<feature type="compositionally biased region" description="Polar residues" evidence="1">
    <location>
        <begin position="245"/>
        <end position="261"/>
    </location>
</feature>
<dbReference type="OrthoDB" id="4232400at2759"/>
<sequence length="267" mass="30063">MTSRPGNPRRLPPPCPSWVWSSASDTQAAKDRCWFGDDYIPFKSYVTDIAGGWVEVIGMGTIILPTRGSPFQTGSHLNNFLRLKNVLHTPAMLCNIIGNTILDDYTVIPTPSSPDISGVIVANYNGSSQAYFKHMGQGPMLYQVQIHQAPLGHELGISPLCSNGNYLIHAFWSQRERHRMEIFKDSGLTRASGVEELTPIEKRWFGKQCMSEKGITFAYGLDYNRKEHREEARAIMRILKSQAQNEPEFLSQENTPNTPNMPITLDY</sequence>
<accession>A0A0M9WDV4</accession>
<feature type="region of interest" description="Disordered" evidence="1">
    <location>
        <begin position="245"/>
        <end position="267"/>
    </location>
</feature>
<organism evidence="2 3">
    <name type="scientific">Penicillium nordicum</name>
    <dbReference type="NCBI Taxonomy" id="229535"/>
    <lineage>
        <taxon>Eukaryota</taxon>
        <taxon>Fungi</taxon>
        <taxon>Dikarya</taxon>
        <taxon>Ascomycota</taxon>
        <taxon>Pezizomycotina</taxon>
        <taxon>Eurotiomycetes</taxon>
        <taxon>Eurotiomycetidae</taxon>
        <taxon>Eurotiales</taxon>
        <taxon>Aspergillaceae</taxon>
        <taxon>Penicillium</taxon>
    </lineage>
</organism>
<gene>
    <name evidence="2" type="ORF">ACN38_g8006</name>
</gene>
<proteinExistence type="predicted"/>
<comment type="caution">
    <text evidence="2">The sequence shown here is derived from an EMBL/GenBank/DDBJ whole genome shotgun (WGS) entry which is preliminary data.</text>
</comment>
<dbReference type="PANTHER" id="PTHR40628:SF1">
    <property type="entry name" value="CHROMO DOMAIN-CONTAINING PROTEIN"/>
    <property type="match status" value="1"/>
</dbReference>
<evidence type="ECO:0000313" key="2">
    <source>
        <dbReference type="EMBL" id="KOS41135.1"/>
    </source>
</evidence>
<dbReference type="Proteomes" id="UP000037696">
    <property type="component" value="Unassembled WGS sequence"/>
</dbReference>
<protein>
    <submittedName>
        <fullName evidence="2">Uncharacterized protein</fullName>
    </submittedName>
</protein>
<reference evidence="2 3" key="1">
    <citation type="submission" date="2015-08" db="EMBL/GenBank/DDBJ databases">
        <title>Genome sequencing of Penicillium nordicum.</title>
        <authorList>
            <person name="Nguyen H.D."/>
            <person name="Seifert K.A."/>
        </authorList>
    </citation>
    <scope>NUCLEOTIDE SEQUENCE [LARGE SCALE GENOMIC DNA]</scope>
    <source>
        <strain evidence="2 3">DAOMC 185683</strain>
    </source>
</reference>
<evidence type="ECO:0000256" key="1">
    <source>
        <dbReference type="SAM" id="MobiDB-lite"/>
    </source>
</evidence>
<evidence type="ECO:0000313" key="3">
    <source>
        <dbReference type="Proteomes" id="UP000037696"/>
    </source>
</evidence>
<dbReference type="PANTHER" id="PTHR40628">
    <property type="entry name" value="CHROMO DOMAIN-CONTAINING PROTEIN"/>
    <property type="match status" value="1"/>
</dbReference>
<dbReference type="EMBL" id="LHQQ01000141">
    <property type="protein sequence ID" value="KOS41135.1"/>
    <property type="molecule type" value="Genomic_DNA"/>
</dbReference>
<keyword evidence="3" id="KW-1185">Reference proteome</keyword>
<name>A0A0M9WDV4_9EURO</name>
<dbReference type="AlphaFoldDB" id="A0A0M9WDV4"/>